<dbReference type="Proteomes" id="UP000184221">
    <property type="component" value="Unassembled WGS sequence"/>
</dbReference>
<evidence type="ECO:0000256" key="4">
    <source>
        <dbReference type="ARBA" id="ARBA00023136"/>
    </source>
</evidence>
<protein>
    <submittedName>
        <fullName evidence="6">Type IV pili methyl-accepting chemotaxis transducer N-term</fullName>
    </submittedName>
</protein>
<name>A0A1M5LTD4_9RHOB</name>
<dbReference type="GO" id="GO:0016020">
    <property type="term" value="C:membrane"/>
    <property type="evidence" value="ECO:0007669"/>
    <property type="project" value="UniProtKB-SubCell"/>
</dbReference>
<sequence>MSLAAEKSPSFDLSKVVKNKLTAVTFVGALFSTAEVRASDNTEGSAEIILAQLVDDIGAAERVEAADELRIVSQEASSAACYLFSGIEPEESRRLVIESRDIFERNLDALLNGNPSMNIIGAETRRKTIAELESLRAIWTPVSEALAALLEDANDADAVGVVKANSKLLYEKTNYLVSVISGEYSNPAELLQVDALMLDIVGRQGMYTQKIAKNACKVWNGEEVETSTQELTGAIEIFETSLNALLHGMPEAGLKAAPTPEIIDGLSGVISDWAETRTLVDTLLASGALAGDEQTALFNRMNDKMYQLKKITHDYALYSKHKYD</sequence>
<dbReference type="AlphaFoldDB" id="A0A1M5LTD4"/>
<dbReference type="Pfam" id="PF13675">
    <property type="entry name" value="PilJ"/>
    <property type="match status" value="2"/>
</dbReference>
<evidence type="ECO:0000256" key="3">
    <source>
        <dbReference type="ARBA" id="ARBA00022989"/>
    </source>
</evidence>
<dbReference type="EMBL" id="FQXC01000001">
    <property type="protein sequence ID" value="SHG67623.1"/>
    <property type="molecule type" value="Genomic_DNA"/>
</dbReference>
<accession>A0A1M5LTD4</accession>
<gene>
    <name evidence="6" type="ORF">SAMN05443551_0254</name>
</gene>
<dbReference type="STRING" id="996342.SAMN05443551_0254"/>
<keyword evidence="3" id="KW-1133">Transmembrane helix</keyword>
<keyword evidence="2" id="KW-0812">Transmembrane</keyword>
<evidence type="ECO:0000259" key="5">
    <source>
        <dbReference type="Pfam" id="PF13675"/>
    </source>
</evidence>
<feature type="domain" description="NarX-like N-terminal" evidence="5">
    <location>
        <begin position="58"/>
        <end position="162"/>
    </location>
</feature>
<feature type="domain" description="NarX-like N-terminal" evidence="5">
    <location>
        <begin position="194"/>
        <end position="287"/>
    </location>
</feature>
<comment type="subcellular location">
    <subcellularLocation>
        <location evidence="1">Membrane</location>
        <topology evidence="1">Multi-pass membrane protein</topology>
    </subcellularLocation>
</comment>
<keyword evidence="7" id="KW-1185">Reference proteome</keyword>
<evidence type="ECO:0000256" key="1">
    <source>
        <dbReference type="ARBA" id="ARBA00004141"/>
    </source>
</evidence>
<reference evidence="6 7" key="1">
    <citation type="submission" date="2016-11" db="EMBL/GenBank/DDBJ databases">
        <authorList>
            <person name="Jaros S."/>
            <person name="Januszkiewicz K."/>
            <person name="Wedrychowicz H."/>
        </authorList>
    </citation>
    <scope>NUCLEOTIDE SEQUENCE [LARGE SCALE GENOMIC DNA]</scope>
    <source>
        <strain evidence="6 7">DSM 29431</strain>
    </source>
</reference>
<dbReference type="RefSeq" id="WP_072775722.1">
    <property type="nucleotide sequence ID" value="NZ_FQXC01000001.1"/>
</dbReference>
<keyword evidence="4" id="KW-0472">Membrane</keyword>
<dbReference type="InterPro" id="IPR029095">
    <property type="entry name" value="NarX-like_N"/>
</dbReference>
<evidence type="ECO:0000313" key="6">
    <source>
        <dbReference type="EMBL" id="SHG67623.1"/>
    </source>
</evidence>
<organism evidence="6 7">
    <name type="scientific">Marivita hallyeonensis</name>
    <dbReference type="NCBI Taxonomy" id="996342"/>
    <lineage>
        <taxon>Bacteria</taxon>
        <taxon>Pseudomonadati</taxon>
        <taxon>Pseudomonadota</taxon>
        <taxon>Alphaproteobacteria</taxon>
        <taxon>Rhodobacterales</taxon>
        <taxon>Roseobacteraceae</taxon>
        <taxon>Marivita</taxon>
    </lineage>
</organism>
<evidence type="ECO:0000256" key="2">
    <source>
        <dbReference type="ARBA" id="ARBA00022692"/>
    </source>
</evidence>
<evidence type="ECO:0000313" key="7">
    <source>
        <dbReference type="Proteomes" id="UP000184221"/>
    </source>
</evidence>
<proteinExistence type="predicted"/>